<evidence type="ECO:0000256" key="2">
    <source>
        <dbReference type="ARBA" id="ARBA00022490"/>
    </source>
</evidence>
<keyword evidence="3 8" id="KW-0436">Ligase</keyword>
<evidence type="ECO:0000313" key="10">
    <source>
        <dbReference type="EMBL" id="SJZ34563.1"/>
    </source>
</evidence>
<dbReference type="Gene3D" id="3.40.50.620">
    <property type="entry name" value="HUPs"/>
    <property type="match status" value="1"/>
</dbReference>
<dbReference type="OrthoDB" id="9807403at2"/>
<dbReference type="GO" id="GO:0005524">
    <property type="term" value="F:ATP binding"/>
    <property type="evidence" value="ECO:0007669"/>
    <property type="project" value="UniProtKB-UniRule"/>
</dbReference>
<dbReference type="RefSeq" id="WP_078692688.1">
    <property type="nucleotide sequence ID" value="NZ_FUWX01000004.1"/>
</dbReference>
<protein>
    <recommendedName>
        <fullName evidence="8">tRNA(Ile)-lysidine synthase</fullName>
        <ecNumber evidence="8">6.3.4.19</ecNumber>
    </recommendedName>
    <alternativeName>
        <fullName evidence="8">tRNA(Ile)-2-lysyl-cytidine synthase</fullName>
    </alternativeName>
    <alternativeName>
        <fullName evidence="8">tRNA(Ile)-lysidine synthetase</fullName>
    </alternativeName>
</protein>
<dbReference type="NCBIfam" id="TIGR02432">
    <property type="entry name" value="lysidine_TilS_N"/>
    <property type="match status" value="1"/>
</dbReference>
<proteinExistence type="inferred from homology"/>
<name>A0A1T4JWR1_9FUSO</name>
<comment type="catalytic activity">
    <reaction evidence="7 8">
        <text>cytidine(34) in tRNA(Ile2) + L-lysine + ATP = lysidine(34) in tRNA(Ile2) + AMP + diphosphate + H(+)</text>
        <dbReference type="Rhea" id="RHEA:43744"/>
        <dbReference type="Rhea" id="RHEA-COMP:10625"/>
        <dbReference type="Rhea" id="RHEA-COMP:10670"/>
        <dbReference type="ChEBI" id="CHEBI:15378"/>
        <dbReference type="ChEBI" id="CHEBI:30616"/>
        <dbReference type="ChEBI" id="CHEBI:32551"/>
        <dbReference type="ChEBI" id="CHEBI:33019"/>
        <dbReference type="ChEBI" id="CHEBI:82748"/>
        <dbReference type="ChEBI" id="CHEBI:83665"/>
        <dbReference type="ChEBI" id="CHEBI:456215"/>
        <dbReference type="EC" id="6.3.4.19"/>
    </reaction>
</comment>
<evidence type="ECO:0000259" key="9">
    <source>
        <dbReference type="SMART" id="SM00977"/>
    </source>
</evidence>
<dbReference type="GO" id="GO:0032267">
    <property type="term" value="F:tRNA(Ile)-lysidine synthase activity"/>
    <property type="evidence" value="ECO:0007669"/>
    <property type="project" value="UniProtKB-EC"/>
</dbReference>
<dbReference type="SMART" id="SM00977">
    <property type="entry name" value="TilS_C"/>
    <property type="match status" value="1"/>
</dbReference>
<gene>
    <name evidence="8" type="primary">tilS</name>
    <name evidence="10" type="ORF">SAMN02745174_00140</name>
</gene>
<dbReference type="Pfam" id="PF01171">
    <property type="entry name" value="ATP_bind_3"/>
    <property type="match status" value="1"/>
</dbReference>
<evidence type="ECO:0000313" key="11">
    <source>
        <dbReference type="Proteomes" id="UP000191153"/>
    </source>
</evidence>
<dbReference type="STRING" id="180163.SAMN02745174_00140"/>
<evidence type="ECO:0000256" key="4">
    <source>
        <dbReference type="ARBA" id="ARBA00022694"/>
    </source>
</evidence>
<dbReference type="InterPro" id="IPR012795">
    <property type="entry name" value="tRNA_Ile_lys_synt_N"/>
</dbReference>
<comment type="subcellular location">
    <subcellularLocation>
        <location evidence="1 8">Cytoplasm</location>
    </subcellularLocation>
</comment>
<dbReference type="Proteomes" id="UP000191153">
    <property type="component" value="Unassembled WGS sequence"/>
</dbReference>
<sequence length="448" mass="52951">MKIFNRVLNKIKKENLIENGDRIVLGFSGGPDSVFLLEMFLKLKGYYEFDIVLAHVNHLLRGEDAFLDEEFCKNTGKKYNLPIYVKRIDINEKSKEENIGLEEAGRKGRYDFFHEIMEKENCNKIALAHNLDDQIETFLFRMIRGTSLLGLEGINSRDLYIRPINDLYKSEIMEYLNSNNIDYRLDLTNFENEYTRNSIRLDLIPFIEERYNPKFKEKISTLIKEVRDINHILKVDWKEYTEENTNFLSIEKIGKENEYIQRKILNNYLSSFSIEVTREKLMGSLKILNSSGSKEINLGKDYILKKEYNKIFIEKRNLDRKKEVKEVILEIPGKVEFFNYIIEAKLSKESTGKNEFLTTLKKGDRISIRNRKEGDRIIPTGMENSKKVKDILINEKIPKDEREIIPIVTFEEEVIWIAGIRGSEKYKASEKDGERYKLSVRRKREWKV</sequence>
<comment type="similarity">
    <text evidence="8">Belongs to the tRNA(Ile)-lysidine synthase family.</text>
</comment>
<keyword evidence="11" id="KW-1185">Reference proteome</keyword>
<dbReference type="InterPro" id="IPR011063">
    <property type="entry name" value="TilS/TtcA_N"/>
</dbReference>
<evidence type="ECO:0000256" key="6">
    <source>
        <dbReference type="ARBA" id="ARBA00022840"/>
    </source>
</evidence>
<comment type="function">
    <text evidence="8">Ligates lysine onto the cytidine present at position 34 of the AUA codon-specific tRNA(Ile) that contains the anticodon CAU, in an ATP-dependent manner. Cytidine is converted to lysidine, thus changing the amino acid specificity of the tRNA from methionine to isoleucine.</text>
</comment>
<evidence type="ECO:0000256" key="8">
    <source>
        <dbReference type="HAMAP-Rule" id="MF_01161"/>
    </source>
</evidence>
<feature type="domain" description="Lysidine-tRNA(Ile) synthetase C-terminal" evidence="9">
    <location>
        <begin position="366"/>
        <end position="440"/>
    </location>
</feature>
<keyword evidence="4 8" id="KW-0819">tRNA processing</keyword>
<dbReference type="HAMAP" id="MF_01161">
    <property type="entry name" value="tRNA_Ile_lys_synt"/>
    <property type="match status" value="1"/>
</dbReference>
<accession>A0A1T4JWR1</accession>
<keyword evidence="5 8" id="KW-0547">Nucleotide-binding</keyword>
<dbReference type="InterPro" id="IPR014729">
    <property type="entry name" value="Rossmann-like_a/b/a_fold"/>
</dbReference>
<dbReference type="SUPFAM" id="SSF52402">
    <property type="entry name" value="Adenine nucleotide alpha hydrolases-like"/>
    <property type="match status" value="1"/>
</dbReference>
<comment type="domain">
    <text evidence="8">The N-terminal region contains the highly conserved SGGXDS motif, predicted to be a P-loop motif involved in ATP binding.</text>
</comment>
<evidence type="ECO:0000256" key="5">
    <source>
        <dbReference type="ARBA" id="ARBA00022741"/>
    </source>
</evidence>
<keyword evidence="6 8" id="KW-0067">ATP-binding</keyword>
<dbReference type="NCBIfam" id="TIGR02433">
    <property type="entry name" value="lysidine_TilS_C"/>
    <property type="match status" value="1"/>
</dbReference>
<dbReference type="InterPro" id="IPR012796">
    <property type="entry name" value="Lysidine-tRNA-synth_C"/>
</dbReference>
<dbReference type="GO" id="GO:0006400">
    <property type="term" value="P:tRNA modification"/>
    <property type="evidence" value="ECO:0007669"/>
    <property type="project" value="UniProtKB-UniRule"/>
</dbReference>
<dbReference type="PANTHER" id="PTHR43033">
    <property type="entry name" value="TRNA(ILE)-LYSIDINE SYNTHASE-RELATED"/>
    <property type="match status" value="1"/>
</dbReference>
<organism evidence="10 11">
    <name type="scientific">Cetobacterium ceti</name>
    <dbReference type="NCBI Taxonomy" id="180163"/>
    <lineage>
        <taxon>Bacteria</taxon>
        <taxon>Fusobacteriati</taxon>
        <taxon>Fusobacteriota</taxon>
        <taxon>Fusobacteriia</taxon>
        <taxon>Fusobacteriales</taxon>
        <taxon>Fusobacteriaceae</taxon>
        <taxon>Cetobacterium</taxon>
    </lineage>
</organism>
<dbReference type="SUPFAM" id="SSF56037">
    <property type="entry name" value="PheT/TilS domain"/>
    <property type="match status" value="1"/>
</dbReference>
<evidence type="ECO:0000256" key="3">
    <source>
        <dbReference type="ARBA" id="ARBA00022598"/>
    </source>
</evidence>
<dbReference type="Pfam" id="PF11734">
    <property type="entry name" value="TilS_C"/>
    <property type="match status" value="1"/>
</dbReference>
<dbReference type="GO" id="GO:0005737">
    <property type="term" value="C:cytoplasm"/>
    <property type="evidence" value="ECO:0007669"/>
    <property type="project" value="UniProtKB-SubCell"/>
</dbReference>
<reference evidence="10 11" key="1">
    <citation type="submission" date="2017-02" db="EMBL/GenBank/DDBJ databases">
        <authorList>
            <person name="Peterson S.W."/>
        </authorList>
    </citation>
    <scope>NUCLEOTIDE SEQUENCE [LARGE SCALE GENOMIC DNA]</scope>
    <source>
        <strain evidence="10 11">ATCC 700028</strain>
    </source>
</reference>
<dbReference type="InterPro" id="IPR012094">
    <property type="entry name" value="tRNA_Ile_lys_synt"/>
</dbReference>
<dbReference type="AlphaFoldDB" id="A0A1T4JWR1"/>
<feature type="binding site" evidence="8">
    <location>
        <begin position="28"/>
        <end position="33"/>
    </location>
    <ligand>
        <name>ATP</name>
        <dbReference type="ChEBI" id="CHEBI:30616"/>
    </ligand>
</feature>
<dbReference type="CDD" id="cd01992">
    <property type="entry name" value="TilS_N"/>
    <property type="match status" value="1"/>
</dbReference>
<evidence type="ECO:0000256" key="1">
    <source>
        <dbReference type="ARBA" id="ARBA00004496"/>
    </source>
</evidence>
<keyword evidence="2 8" id="KW-0963">Cytoplasm</keyword>
<dbReference type="PANTHER" id="PTHR43033:SF1">
    <property type="entry name" value="TRNA(ILE)-LYSIDINE SYNTHASE-RELATED"/>
    <property type="match status" value="1"/>
</dbReference>
<dbReference type="EMBL" id="FUWX01000004">
    <property type="protein sequence ID" value="SJZ34563.1"/>
    <property type="molecule type" value="Genomic_DNA"/>
</dbReference>
<dbReference type="EC" id="6.3.4.19" evidence="8"/>
<evidence type="ECO:0000256" key="7">
    <source>
        <dbReference type="ARBA" id="ARBA00048539"/>
    </source>
</evidence>